<feature type="domain" description="Tyrosine specific protein phosphatases" evidence="4">
    <location>
        <begin position="403"/>
        <end position="453"/>
    </location>
</feature>
<organism evidence="6 7">
    <name type="scientific">Hondaea fermentalgiana</name>
    <dbReference type="NCBI Taxonomy" id="2315210"/>
    <lineage>
        <taxon>Eukaryota</taxon>
        <taxon>Sar</taxon>
        <taxon>Stramenopiles</taxon>
        <taxon>Bigyra</taxon>
        <taxon>Labyrinthulomycetes</taxon>
        <taxon>Thraustochytrida</taxon>
        <taxon>Thraustochytriidae</taxon>
        <taxon>Hondaea</taxon>
    </lineage>
</organism>
<comment type="subcellular location">
    <subcellularLocation>
        <location evidence="1">Endomembrane system</location>
        <topology evidence="1">Peripheral membrane protein</topology>
    </subcellularLocation>
</comment>
<dbReference type="PROSITE" id="PS51339">
    <property type="entry name" value="PPASE_MYOTUBULARIN"/>
    <property type="match status" value="1"/>
</dbReference>
<evidence type="ECO:0000256" key="2">
    <source>
        <dbReference type="PIRSR" id="PIRSR630564-1"/>
    </source>
</evidence>
<dbReference type="SUPFAM" id="SSF52799">
    <property type="entry name" value="(Phosphotyrosine protein) phosphatases II"/>
    <property type="match status" value="1"/>
</dbReference>
<sequence>MSEREGAAATWRDLSGAVEWSWTPDRALAQKVRRGTRDSTAGEAESAPEEKGFVSFQALKRSKLRLKQRLLVLHETLDVLLLVNPEGRAKKIPIRCILRLDAEEDNKLPFRRLFGPSEFGFTLEISIASLDDDERKLSISTRTFMFRSAEDRSKLVQKVRALISHGSFTPPLCAEKSASAFLSDATVCARVEVPLAAIHEIRIEGIRLQIVTNDLRTLVFCCDMNANKLAGLRDLLLERKTRVQIAFTLLQGLQERSWEDWACWHPRQELEILNCALEEAATRVGTPAQDRLVLRLHDQTSAFRTCTSYPRFLAQLVSKLVQPSQRLFIVDARGRPAVLGNTLQGRGLERASSYQGATIQLCQIGNIHTMRGSVTEVALAFESPSDGVFWERIQNSHWLAHIAGILSASEYVARRLHNGEGSVLVHCSDGFDRTPQLVCMARIILDANARTIDGFCQLLAVEWCSFGHKFAQRSSSRGSSEFSPIFVQFLDAVHNLVRQQPDVFEFNERLLVFLAEHTYSARFGNFLHDSDMQRIKENVAQRTASIWFEILSSNLLRGRFTNPRYLPMAGPVWPHRGALRLVPFFAFFDAEHRERDGPIVEVEALTCSSEIAHCKSDSSVSSESTILPS</sequence>
<feature type="domain" description="Myotubularin phosphatase" evidence="5">
    <location>
        <begin position="281"/>
        <end position="588"/>
    </location>
</feature>
<dbReference type="Pfam" id="PF06602">
    <property type="entry name" value="Myotub-related"/>
    <property type="match status" value="1"/>
</dbReference>
<gene>
    <name evidence="6" type="ORF">FCC1311_099002</name>
</gene>
<reference evidence="6 7" key="1">
    <citation type="submission" date="2017-12" db="EMBL/GenBank/DDBJ databases">
        <title>Sequencing, de novo assembly and annotation of complete genome of a new Thraustochytrid species, strain FCC1311.</title>
        <authorList>
            <person name="Sedici K."/>
            <person name="Godart F."/>
            <person name="Aiese Cigliano R."/>
            <person name="Sanseverino W."/>
            <person name="Barakat M."/>
            <person name="Ortet P."/>
            <person name="Marechal E."/>
            <person name="Cagnac O."/>
            <person name="Amato A."/>
        </authorList>
    </citation>
    <scope>NUCLEOTIDE SEQUENCE [LARGE SCALE GENOMIC DNA]</scope>
</reference>
<evidence type="ECO:0000259" key="5">
    <source>
        <dbReference type="PROSITE" id="PS51339"/>
    </source>
</evidence>
<name>A0A2R5GS15_9STRA</name>
<comment type="caution">
    <text evidence="6">The sequence shown here is derived from an EMBL/GenBank/DDBJ whole genome shotgun (WGS) entry which is preliminary data.</text>
</comment>
<dbReference type="Proteomes" id="UP000241890">
    <property type="component" value="Unassembled WGS sequence"/>
</dbReference>
<keyword evidence="7" id="KW-1185">Reference proteome</keyword>
<dbReference type="PANTHER" id="PTHR10807">
    <property type="entry name" value="MYOTUBULARIN-RELATED"/>
    <property type="match status" value="1"/>
</dbReference>
<evidence type="ECO:0000259" key="4">
    <source>
        <dbReference type="PROSITE" id="PS50056"/>
    </source>
</evidence>
<feature type="active site" description="Phosphocysteine intermediate" evidence="2">
    <location>
        <position position="427"/>
    </location>
</feature>
<dbReference type="OrthoDB" id="204051at2759"/>
<protein>
    <submittedName>
        <fullName evidence="6">Myotubularin</fullName>
    </submittedName>
</protein>
<dbReference type="PROSITE" id="PS50056">
    <property type="entry name" value="TYR_PHOSPHATASE_2"/>
    <property type="match status" value="1"/>
</dbReference>
<feature type="binding site" evidence="3">
    <location>
        <begin position="366"/>
        <end position="367"/>
    </location>
    <ligand>
        <name>substrate</name>
    </ligand>
</feature>
<accession>A0A2R5GS15</accession>
<dbReference type="EMBL" id="BEYU01000165">
    <property type="protein sequence ID" value="GBG33677.1"/>
    <property type="molecule type" value="Genomic_DNA"/>
</dbReference>
<dbReference type="PROSITE" id="PS00383">
    <property type="entry name" value="TYR_PHOSPHATASE_1"/>
    <property type="match status" value="1"/>
</dbReference>
<evidence type="ECO:0000313" key="7">
    <source>
        <dbReference type="Proteomes" id="UP000241890"/>
    </source>
</evidence>
<feature type="binding site" evidence="3">
    <location>
        <begin position="427"/>
        <end position="433"/>
    </location>
    <ligand>
        <name>substrate</name>
    </ligand>
</feature>
<evidence type="ECO:0000313" key="6">
    <source>
        <dbReference type="EMBL" id="GBG33677.1"/>
    </source>
</evidence>
<dbReference type="InterPro" id="IPR000387">
    <property type="entry name" value="Tyr_Pase_dom"/>
</dbReference>
<dbReference type="InterPro" id="IPR016130">
    <property type="entry name" value="Tyr_Pase_AS"/>
</dbReference>
<dbReference type="InterPro" id="IPR030564">
    <property type="entry name" value="Myotubularin"/>
</dbReference>
<proteinExistence type="predicted"/>
<dbReference type="InterPro" id="IPR029021">
    <property type="entry name" value="Prot-tyrosine_phosphatase-like"/>
</dbReference>
<dbReference type="InterPro" id="IPR010569">
    <property type="entry name" value="Myotubularin-like_Pase_dom"/>
</dbReference>
<dbReference type="GO" id="GO:0005737">
    <property type="term" value="C:cytoplasm"/>
    <property type="evidence" value="ECO:0007669"/>
    <property type="project" value="TreeGrafter"/>
</dbReference>
<dbReference type="GO" id="GO:0012505">
    <property type="term" value="C:endomembrane system"/>
    <property type="evidence" value="ECO:0007669"/>
    <property type="project" value="UniProtKB-SubCell"/>
</dbReference>
<evidence type="ECO:0000256" key="1">
    <source>
        <dbReference type="ARBA" id="ARBA00004184"/>
    </source>
</evidence>
<evidence type="ECO:0000256" key="3">
    <source>
        <dbReference type="PIRSR" id="PIRSR630564-2"/>
    </source>
</evidence>
<dbReference type="AlphaFoldDB" id="A0A2R5GS15"/>
<dbReference type="InParanoid" id="A0A2R5GS15"/>
<dbReference type="PANTHER" id="PTHR10807:SF128">
    <property type="entry name" value="PHOSPHATIDYLINOSITOL-3,5-BISPHOSPHATE 3-PHOSPHATASE"/>
    <property type="match status" value="1"/>
</dbReference>